<keyword evidence="2" id="KW-1185">Reference proteome</keyword>
<sequence>MGFYWSVKSAAKVVAAVFVVGFLTGFVGAQYSAAGEPEPVAVVEQQPDPRLLGAGR</sequence>
<protein>
    <submittedName>
        <fullName evidence="1">Uncharacterized protein</fullName>
    </submittedName>
</protein>
<evidence type="ECO:0000313" key="2">
    <source>
        <dbReference type="Proteomes" id="UP001596157"/>
    </source>
</evidence>
<comment type="caution">
    <text evidence="1">The sequence shown here is derived from an EMBL/GenBank/DDBJ whole genome shotgun (WGS) entry which is preliminary data.</text>
</comment>
<dbReference type="RefSeq" id="WP_378248494.1">
    <property type="nucleotide sequence ID" value="NZ_JBHSKF010000007.1"/>
</dbReference>
<proteinExistence type="predicted"/>
<name>A0ABW0ERC0_9PSEU</name>
<accession>A0ABW0ERC0</accession>
<dbReference type="EMBL" id="JBHSKF010000007">
    <property type="protein sequence ID" value="MFC5288649.1"/>
    <property type="molecule type" value="Genomic_DNA"/>
</dbReference>
<reference evidence="2" key="1">
    <citation type="journal article" date="2019" name="Int. J. Syst. Evol. Microbiol.">
        <title>The Global Catalogue of Microorganisms (GCM) 10K type strain sequencing project: providing services to taxonomists for standard genome sequencing and annotation.</title>
        <authorList>
            <consortium name="The Broad Institute Genomics Platform"/>
            <consortium name="The Broad Institute Genome Sequencing Center for Infectious Disease"/>
            <person name="Wu L."/>
            <person name="Ma J."/>
        </authorList>
    </citation>
    <scope>NUCLEOTIDE SEQUENCE [LARGE SCALE GENOMIC DNA]</scope>
    <source>
        <strain evidence="2">CCUG 59778</strain>
    </source>
</reference>
<dbReference type="Proteomes" id="UP001596157">
    <property type="component" value="Unassembled WGS sequence"/>
</dbReference>
<organism evidence="1 2">
    <name type="scientific">Actinokineospora guangxiensis</name>
    <dbReference type="NCBI Taxonomy" id="1490288"/>
    <lineage>
        <taxon>Bacteria</taxon>
        <taxon>Bacillati</taxon>
        <taxon>Actinomycetota</taxon>
        <taxon>Actinomycetes</taxon>
        <taxon>Pseudonocardiales</taxon>
        <taxon>Pseudonocardiaceae</taxon>
        <taxon>Actinokineospora</taxon>
    </lineage>
</organism>
<evidence type="ECO:0000313" key="1">
    <source>
        <dbReference type="EMBL" id="MFC5288649.1"/>
    </source>
</evidence>
<gene>
    <name evidence="1" type="ORF">ACFPM7_16430</name>
</gene>